<feature type="region of interest" description="Disordered" evidence="1">
    <location>
        <begin position="1"/>
        <end position="20"/>
    </location>
</feature>
<protein>
    <submittedName>
        <fullName evidence="2">Uncharacterized protein</fullName>
    </submittedName>
</protein>
<proteinExistence type="predicted"/>
<gene>
    <name evidence="2" type="ORF">CINCED_3A016895</name>
</gene>
<evidence type="ECO:0000313" key="2">
    <source>
        <dbReference type="EMBL" id="VVC25311.1"/>
    </source>
</evidence>
<dbReference type="AlphaFoldDB" id="A0A5E4M209"/>
<organism evidence="2 3">
    <name type="scientific">Cinara cedri</name>
    <dbReference type="NCBI Taxonomy" id="506608"/>
    <lineage>
        <taxon>Eukaryota</taxon>
        <taxon>Metazoa</taxon>
        <taxon>Ecdysozoa</taxon>
        <taxon>Arthropoda</taxon>
        <taxon>Hexapoda</taxon>
        <taxon>Insecta</taxon>
        <taxon>Pterygota</taxon>
        <taxon>Neoptera</taxon>
        <taxon>Paraneoptera</taxon>
        <taxon>Hemiptera</taxon>
        <taxon>Sternorrhyncha</taxon>
        <taxon>Aphidomorpha</taxon>
        <taxon>Aphidoidea</taxon>
        <taxon>Aphididae</taxon>
        <taxon>Lachninae</taxon>
        <taxon>Cinara</taxon>
    </lineage>
</organism>
<reference evidence="2 3" key="1">
    <citation type="submission" date="2019-08" db="EMBL/GenBank/DDBJ databases">
        <authorList>
            <person name="Alioto T."/>
            <person name="Alioto T."/>
            <person name="Gomez Garrido J."/>
        </authorList>
    </citation>
    <scope>NUCLEOTIDE SEQUENCE [LARGE SCALE GENOMIC DNA]</scope>
</reference>
<keyword evidence="3" id="KW-1185">Reference proteome</keyword>
<evidence type="ECO:0000256" key="1">
    <source>
        <dbReference type="SAM" id="MobiDB-lite"/>
    </source>
</evidence>
<feature type="compositionally biased region" description="Basic and acidic residues" evidence="1">
    <location>
        <begin position="1"/>
        <end position="12"/>
    </location>
</feature>
<evidence type="ECO:0000313" key="3">
    <source>
        <dbReference type="Proteomes" id="UP000325440"/>
    </source>
</evidence>
<dbReference type="Proteomes" id="UP000325440">
    <property type="component" value="Unassembled WGS sequence"/>
</dbReference>
<dbReference type="EMBL" id="CABPRJ010000011">
    <property type="protein sequence ID" value="VVC25311.1"/>
    <property type="molecule type" value="Genomic_DNA"/>
</dbReference>
<accession>A0A5E4M209</accession>
<sequence length="148" mass="17502">MTVVDDVPKEGPDFQLSSPQSGISESLLWKAEQIRLEVFERKILERIFGPSEDGQSGKWRKRHNQELRDLFQRLNITKEILVRRPKWARHTWRKQNSITRIVIENNPARKRPLGRPHQRQEDCLTKNVGRIEAKIQLREAAFAEDRDI</sequence>
<name>A0A5E4M209_9HEMI</name>
<dbReference type="OrthoDB" id="7987018at2759"/>